<reference evidence="1 2" key="1">
    <citation type="journal article" date="2018" name="Nat. Genet.">
        <title>The Rosa genome provides new insights in the design of modern roses.</title>
        <authorList>
            <person name="Bendahmane M."/>
        </authorList>
    </citation>
    <scope>NUCLEOTIDE SEQUENCE [LARGE SCALE GENOMIC DNA]</scope>
    <source>
        <strain evidence="2">cv. Old Blush</strain>
    </source>
</reference>
<keyword evidence="2" id="KW-1185">Reference proteome</keyword>
<dbReference type="GO" id="GO:0141221">
    <property type="term" value="F:histone deacetylase activity, hydrolytic mechanism"/>
    <property type="evidence" value="ECO:0007669"/>
    <property type="project" value="UniProtKB-EC"/>
</dbReference>
<comment type="caution">
    <text evidence="1">The sequence shown here is derived from an EMBL/GenBank/DDBJ whole genome shotgun (WGS) entry which is preliminary data.</text>
</comment>
<organism evidence="1 2">
    <name type="scientific">Rosa chinensis</name>
    <name type="common">China rose</name>
    <dbReference type="NCBI Taxonomy" id="74649"/>
    <lineage>
        <taxon>Eukaryota</taxon>
        <taxon>Viridiplantae</taxon>
        <taxon>Streptophyta</taxon>
        <taxon>Embryophyta</taxon>
        <taxon>Tracheophyta</taxon>
        <taxon>Spermatophyta</taxon>
        <taxon>Magnoliopsida</taxon>
        <taxon>eudicotyledons</taxon>
        <taxon>Gunneridae</taxon>
        <taxon>Pentapetalae</taxon>
        <taxon>rosids</taxon>
        <taxon>fabids</taxon>
        <taxon>Rosales</taxon>
        <taxon>Rosaceae</taxon>
        <taxon>Rosoideae</taxon>
        <taxon>Rosoideae incertae sedis</taxon>
        <taxon>Rosa</taxon>
    </lineage>
</organism>
<accession>A0A2P6QB21</accession>
<evidence type="ECO:0000313" key="1">
    <source>
        <dbReference type="EMBL" id="PRQ31364.1"/>
    </source>
</evidence>
<protein>
    <submittedName>
        <fullName evidence="1">Putative histone deacetylase</fullName>
        <ecNumber evidence="1">3.5.1.98</ecNumber>
    </submittedName>
</protein>
<proteinExistence type="predicted"/>
<dbReference type="STRING" id="74649.A0A2P6QB21"/>
<dbReference type="EMBL" id="PDCK01000043">
    <property type="protein sequence ID" value="PRQ31364.1"/>
    <property type="molecule type" value="Genomic_DNA"/>
</dbReference>
<gene>
    <name evidence="1" type="ORF">RchiOBHm_Chr5g0034671</name>
</gene>
<sequence length="84" mass="9646">MVSDHQLLSPLNPSAVGTNDLQTIRMRWISLYSISVLDVVVYWHPFDSAKWGWVCRFLSMDDVVDKNCIVEPKEAAKEDLVKHT</sequence>
<evidence type="ECO:0000313" key="2">
    <source>
        <dbReference type="Proteomes" id="UP000238479"/>
    </source>
</evidence>
<dbReference type="Proteomes" id="UP000238479">
    <property type="component" value="Chromosome 5"/>
</dbReference>
<keyword evidence="1" id="KW-0378">Hydrolase</keyword>
<dbReference type="AlphaFoldDB" id="A0A2P6QB21"/>
<dbReference type="Gramene" id="PRQ31364">
    <property type="protein sequence ID" value="PRQ31364"/>
    <property type="gene ID" value="RchiOBHm_Chr5g0034671"/>
</dbReference>
<dbReference type="EC" id="3.5.1.98" evidence="1"/>
<name>A0A2P6QB21_ROSCH</name>